<keyword evidence="3" id="KW-1185">Reference proteome</keyword>
<proteinExistence type="predicted"/>
<evidence type="ECO:0000313" key="3">
    <source>
        <dbReference type="Proteomes" id="UP001211065"/>
    </source>
</evidence>
<sequence length="472" mass="53446">MATKEEWFAIVEVEEGEQLVSTLLDEILQKAQEVIFERHIESQVLPYAVQFAKETLLNLIDWNFFKHDHGTIDPNTWTPDKEHEPIIIDSWARGAIPTKKPPQIITNNLNKKQNLIENSSFNLLNDNTNIENSKDFDSNNSIKSQKNPVAKLENSALLSVKIQNTSKTGEARGSSSSNFSIKPGNSSSMTAIKRRSYKRSPINKPIDTVESSQTPVTVFEQSIQEENKRTLNRIKNVEKDGAKTDFGYDIDGRIIAIKKISHQNTMNQKIKIKILKEEDNPEVESKGTLTKNRFNANRHSAEKKVVDENVKKISNSKSKHNNNNLKLKSSLTNLNNNFNFNNLGEEKIYEFIQDSSLDITPLVETMRLAPGVTLKEGEITKKGHAFQRKVKDIPINLKPTINSQLTNFKLLKPISSNLKNSELHLNKVLGKVKNSLKLINVGEHIDADLQRNQTSKILPDIKEQRTTGQVVP</sequence>
<dbReference type="Pfam" id="PF15479">
    <property type="entry name" value="DUF4639"/>
    <property type="match status" value="1"/>
</dbReference>
<dbReference type="InterPro" id="IPR028042">
    <property type="entry name" value="DUF4639"/>
</dbReference>
<feature type="compositionally biased region" description="Polar residues" evidence="1">
    <location>
        <begin position="166"/>
        <end position="190"/>
    </location>
</feature>
<evidence type="ECO:0000313" key="2">
    <source>
        <dbReference type="EMBL" id="KAJ3226488.1"/>
    </source>
</evidence>
<protein>
    <submittedName>
        <fullName evidence="2">Uncharacterized protein</fullName>
    </submittedName>
</protein>
<dbReference type="PANTHER" id="PTHR34438:SF1">
    <property type="entry name" value="CHROMOSOME 2 OPEN READING FRAME 81"/>
    <property type="match status" value="1"/>
</dbReference>
<gene>
    <name evidence="2" type="ORF">HK099_004798</name>
</gene>
<dbReference type="PANTHER" id="PTHR34438">
    <property type="entry name" value="SI:DKEY-97L20.6"/>
    <property type="match status" value="1"/>
</dbReference>
<evidence type="ECO:0000256" key="1">
    <source>
        <dbReference type="SAM" id="MobiDB-lite"/>
    </source>
</evidence>
<feature type="region of interest" description="Disordered" evidence="1">
    <location>
        <begin position="166"/>
        <end position="213"/>
    </location>
</feature>
<name>A0AAD5U6W2_9FUNG</name>
<dbReference type="Proteomes" id="UP001211065">
    <property type="component" value="Unassembled WGS sequence"/>
</dbReference>
<dbReference type="AlphaFoldDB" id="A0AAD5U6W2"/>
<dbReference type="EMBL" id="JADGJW010000035">
    <property type="protein sequence ID" value="KAJ3226488.1"/>
    <property type="molecule type" value="Genomic_DNA"/>
</dbReference>
<accession>A0AAD5U6W2</accession>
<reference evidence="2" key="1">
    <citation type="submission" date="2020-05" db="EMBL/GenBank/DDBJ databases">
        <title>Phylogenomic resolution of chytrid fungi.</title>
        <authorList>
            <person name="Stajich J.E."/>
            <person name="Amses K."/>
            <person name="Simmons R."/>
            <person name="Seto K."/>
            <person name="Myers J."/>
            <person name="Bonds A."/>
            <person name="Quandt C.A."/>
            <person name="Barry K."/>
            <person name="Liu P."/>
            <person name="Grigoriev I."/>
            <person name="Longcore J.E."/>
            <person name="James T.Y."/>
        </authorList>
    </citation>
    <scope>NUCLEOTIDE SEQUENCE</scope>
    <source>
        <strain evidence="2">JEL0476</strain>
    </source>
</reference>
<organism evidence="2 3">
    <name type="scientific">Clydaea vesicula</name>
    <dbReference type="NCBI Taxonomy" id="447962"/>
    <lineage>
        <taxon>Eukaryota</taxon>
        <taxon>Fungi</taxon>
        <taxon>Fungi incertae sedis</taxon>
        <taxon>Chytridiomycota</taxon>
        <taxon>Chytridiomycota incertae sedis</taxon>
        <taxon>Chytridiomycetes</taxon>
        <taxon>Lobulomycetales</taxon>
        <taxon>Lobulomycetaceae</taxon>
        <taxon>Clydaea</taxon>
    </lineage>
</organism>
<comment type="caution">
    <text evidence="2">The sequence shown here is derived from an EMBL/GenBank/DDBJ whole genome shotgun (WGS) entry which is preliminary data.</text>
</comment>